<evidence type="ECO:0000313" key="2">
    <source>
        <dbReference type="Proteomes" id="UP001620626"/>
    </source>
</evidence>
<gene>
    <name evidence="1" type="ORF">niasHT_007349</name>
</gene>
<sequence>MTSHLLVGAAAFGAGLVIFFSLREIFDVQRCDSDCPQLLVDRPRKHRNNSNTLGTAAFGAGLVNLWSVAYDERRSPRAKTRRHRYHANPCPALQRAIQHPDHLQLPLDQHGLKAHWIRLQHDGAEAHLPEPAVRHLGRQRHRERDHHVATFDPNNEDIKNDRVIVKWCKTPGPTDRVFNPQWFALFAVRKTHLNVKYNI</sequence>
<protein>
    <submittedName>
        <fullName evidence="1">Uncharacterized protein</fullName>
    </submittedName>
</protein>
<dbReference type="EMBL" id="JBICBT010000362">
    <property type="protein sequence ID" value="KAL3116049.1"/>
    <property type="molecule type" value="Genomic_DNA"/>
</dbReference>
<dbReference type="Proteomes" id="UP001620626">
    <property type="component" value="Unassembled WGS sequence"/>
</dbReference>
<keyword evidence="2" id="KW-1185">Reference proteome</keyword>
<organism evidence="1 2">
    <name type="scientific">Heterodera trifolii</name>
    <dbReference type="NCBI Taxonomy" id="157864"/>
    <lineage>
        <taxon>Eukaryota</taxon>
        <taxon>Metazoa</taxon>
        <taxon>Ecdysozoa</taxon>
        <taxon>Nematoda</taxon>
        <taxon>Chromadorea</taxon>
        <taxon>Rhabditida</taxon>
        <taxon>Tylenchina</taxon>
        <taxon>Tylenchomorpha</taxon>
        <taxon>Tylenchoidea</taxon>
        <taxon>Heteroderidae</taxon>
        <taxon>Heteroderinae</taxon>
        <taxon>Heterodera</taxon>
    </lineage>
</organism>
<reference evidence="1 2" key="1">
    <citation type="submission" date="2024-10" db="EMBL/GenBank/DDBJ databases">
        <authorList>
            <person name="Kim D."/>
        </authorList>
    </citation>
    <scope>NUCLEOTIDE SEQUENCE [LARGE SCALE GENOMIC DNA]</scope>
    <source>
        <strain evidence="1">BH-2024</strain>
    </source>
</reference>
<proteinExistence type="predicted"/>
<name>A0ABD2LP04_9BILA</name>
<accession>A0ABD2LP04</accession>
<comment type="caution">
    <text evidence="1">The sequence shown here is derived from an EMBL/GenBank/DDBJ whole genome shotgun (WGS) entry which is preliminary data.</text>
</comment>
<dbReference type="AlphaFoldDB" id="A0ABD2LP04"/>
<evidence type="ECO:0000313" key="1">
    <source>
        <dbReference type="EMBL" id="KAL3116049.1"/>
    </source>
</evidence>